<dbReference type="PATRIC" id="fig|306537.10.peg.20"/>
<evidence type="ECO:0000256" key="1">
    <source>
        <dbReference type="ARBA" id="ARBA00022525"/>
    </source>
</evidence>
<dbReference type="Pfam" id="PF04185">
    <property type="entry name" value="Phosphoesterase"/>
    <property type="match status" value="1"/>
</dbReference>
<dbReference type="STRING" id="306537.jk0010"/>
<dbReference type="HOGENOM" id="CLU_023677_1_0_11"/>
<feature type="compositionally biased region" description="Low complexity" evidence="4">
    <location>
        <begin position="599"/>
        <end position="611"/>
    </location>
</feature>
<protein>
    <submittedName>
        <fullName evidence="7">Putative acid phosphatase</fullName>
        <ecNumber evidence="7">3.1.3.2</ecNumber>
    </submittedName>
</protein>
<dbReference type="PANTHER" id="PTHR31956">
    <property type="entry name" value="NON-SPECIFIC PHOSPHOLIPASE C4-RELATED"/>
    <property type="match status" value="1"/>
</dbReference>
<dbReference type="InterPro" id="IPR007312">
    <property type="entry name" value="Phosphoesterase"/>
</dbReference>
<dbReference type="InterPro" id="IPR017850">
    <property type="entry name" value="Alkaline_phosphatase_core_sf"/>
</dbReference>
<keyword evidence="6" id="KW-0732">Signal</keyword>
<keyword evidence="3" id="KW-0843">Virulence</keyword>
<evidence type="ECO:0000313" key="8">
    <source>
        <dbReference type="Proteomes" id="UP000000545"/>
    </source>
</evidence>
<dbReference type="EMBL" id="CR931997">
    <property type="protein sequence ID" value="CAI36159.1"/>
    <property type="molecule type" value="Genomic_DNA"/>
</dbReference>
<evidence type="ECO:0000256" key="3">
    <source>
        <dbReference type="ARBA" id="ARBA00023026"/>
    </source>
</evidence>
<proteinExistence type="predicted"/>
<dbReference type="CDD" id="cd16013">
    <property type="entry name" value="AcpA"/>
    <property type="match status" value="1"/>
</dbReference>
<dbReference type="Proteomes" id="UP000000545">
    <property type="component" value="Chromosome"/>
</dbReference>
<evidence type="ECO:0000256" key="5">
    <source>
        <dbReference type="SAM" id="Phobius"/>
    </source>
</evidence>
<dbReference type="PANTHER" id="PTHR31956:SF1">
    <property type="entry name" value="NON-SPECIFIC PHOSPHOLIPASE C1"/>
    <property type="match status" value="1"/>
</dbReference>
<keyword evidence="2 7" id="KW-0378">Hydrolase</keyword>
<dbReference type="OrthoDB" id="4181857at2"/>
<accession>Q4JYE8</accession>
<keyword evidence="5" id="KW-0472">Membrane</keyword>
<dbReference type="GO" id="GO:0003993">
    <property type="term" value="F:acid phosphatase activity"/>
    <property type="evidence" value="ECO:0007669"/>
    <property type="project" value="UniProtKB-EC"/>
</dbReference>
<reference evidence="7 8" key="1">
    <citation type="journal article" date="2005" name="J. Bacteriol.">
        <title>Complete genome sequence and analysis of the multiresistant nosocomial pathogen Corynebacterium jeikeium K411, a lipid-requiring bacterium of the human skin flora.</title>
        <authorList>
            <person name="Tauch A."/>
            <person name="Kaiser O."/>
            <person name="Hain T."/>
            <person name="Goesmann A."/>
            <person name="Weisshaar B."/>
            <person name="Albersmeier A."/>
            <person name="Bekel T."/>
            <person name="Bischoff N."/>
            <person name="Brune I."/>
            <person name="Chakraborty T."/>
            <person name="Kalinowski J."/>
            <person name="Meyer F."/>
            <person name="Rupp O."/>
            <person name="Schneiker S."/>
            <person name="Viehoever P."/>
            <person name="Puehler A."/>
        </authorList>
    </citation>
    <scope>NUCLEOTIDE SEQUENCE [LARGE SCALE GENOMIC DNA]</scope>
    <source>
        <strain evidence="7 8">K411</strain>
    </source>
</reference>
<evidence type="ECO:0000256" key="2">
    <source>
        <dbReference type="ARBA" id="ARBA00022801"/>
    </source>
</evidence>
<evidence type="ECO:0000256" key="6">
    <source>
        <dbReference type="SAM" id="SignalP"/>
    </source>
</evidence>
<feature type="region of interest" description="Disordered" evidence="4">
    <location>
        <begin position="74"/>
        <end position="94"/>
    </location>
</feature>
<dbReference type="Gene3D" id="3.40.720.10">
    <property type="entry name" value="Alkaline Phosphatase, subunit A"/>
    <property type="match status" value="2"/>
</dbReference>
<dbReference type="eggNOG" id="COG3511">
    <property type="taxonomic scope" value="Bacteria"/>
</dbReference>
<gene>
    <name evidence="7" type="primary">acpA</name>
    <name evidence="7" type="ordered locus">jk0010</name>
</gene>
<feature type="region of interest" description="Disordered" evidence="4">
    <location>
        <begin position="586"/>
        <end position="613"/>
    </location>
</feature>
<evidence type="ECO:0000313" key="7">
    <source>
        <dbReference type="EMBL" id="CAI36159.1"/>
    </source>
</evidence>
<dbReference type="KEGG" id="cjk:jk0010"/>
<sequence>MNSLKPFTALRKVASMAASSALLVAAATGGMGIAAADDAQAKPKTPIEHVVVIYSENISFDHYFATYPKAANKDGEKLQSNDQNAPKFKAKKGTPKVNNLASEDLLGSNNPNSVKPFRLGPDQAVTVDQNHEYSALQEAFNGGKMDKFPETVSTDVDKENEGLYARPGMTMGYYDGNTVTGLWNYAQHYAMNDNSYSTIFGPSTPGALNLVGATVAGATIHDPSNGEQVKITPGESDEFAGVSKDGKTVTVVGDPDPLYDDCSNSSSSKTDEVAALHNKNIGDQLNEKDITWGWFQGGFRPTEKATDDARARCGATHKTLTGQEKTDYNPHHQPFQYFASTANPHHLEPSSPDMIGKSDQANHQYDLQDFDTALENNNLPAVSYLKASNYQDGHAGYSNPLDEQAFMTHYINEIQNSDQWDSTAIVIAYDDSDGWYDHRAPEVLNGSKDKTKLEETGKPIDSKICTDAAKKVGVADDTDGQCGPGTRQPMLVISPYSKVNHVDNTYTEQTSVTKFIQDNWGLGRLSEHSFDNRAGKLDNMFDFDNASAEKLFLNETDGTVAKDYDSIERVDDSDRAGEKLKDVAEGMNDPKVTEKDVQNAAASNGKNNAAGESDDSNHLGAWLGMGAVAVIVLGFLTWISNRKGESES</sequence>
<feature type="chain" id="PRO_5038718145" evidence="6">
    <location>
        <begin position="37"/>
        <end position="648"/>
    </location>
</feature>
<evidence type="ECO:0000256" key="4">
    <source>
        <dbReference type="SAM" id="MobiDB-lite"/>
    </source>
</evidence>
<feature type="signal peptide" evidence="6">
    <location>
        <begin position="1"/>
        <end position="36"/>
    </location>
</feature>
<name>Q4JYE8_CORJK</name>
<dbReference type="RefSeq" id="WP_011272783.1">
    <property type="nucleotide sequence ID" value="NC_007164.1"/>
</dbReference>
<keyword evidence="1" id="KW-0964">Secreted</keyword>
<dbReference type="AlphaFoldDB" id="Q4JYE8"/>
<dbReference type="EC" id="3.1.3.2" evidence="7"/>
<keyword evidence="5" id="KW-1133">Transmembrane helix</keyword>
<feature type="transmembrane region" description="Helical" evidence="5">
    <location>
        <begin position="619"/>
        <end position="639"/>
    </location>
</feature>
<keyword evidence="8" id="KW-1185">Reference proteome</keyword>
<keyword evidence="5" id="KW-0812">Transmembrane</keyword>
<organism evidence="7 8">
    <name type="scientific">Corynebacterium jeikeium (strain K411)</name>
    <dbReference type="NCBI Taxonomy" id="306537"/>
    <lineage>
        <taxon>Bacteria</taxon>
        <taxon>Bacillati</taxon>
        <taxon>Actinomycetota</taxon>
        <taxon>Actinomycetes</taxon>
        <taxon>Mycobacteriales</taxon>
        <taxon>Corynebacteriaceae</taxon>
        <taxon>Corynebacterium</taxon>
    </lineage>
</organism>